<evidence type="ECO:0000256" key="15">
    <source>
        <dbReference type="PROSITE-ProRule" id="PRU00358"/>
    </source>
</evidence>
<comment type="pathway">
    <text evidence="2">Protein modification; protein ubiquitination.</text>
</comment>
<dbReference type="InterPro" id="IPR001680">
    <property type="entry name" value="WD40_rpt"/>
</dbReference>
<dbReference type="Gene3D" id="2.30.280.10">
    <property type="entry name" value="SRA-YDG"/>
    <property type="match status" value="1"/>
</dbReference>
<dbReference type="InterPro" id="IPR011011">
    <property type="entry name" value="Znf_FYVE_PHD"/>
</dbReference>
<dbReference type="PROSITE" id="PS50082">
    <property type="entry name" value="WD_REPEATS_2"/>
    <property type="match status" value="4"/>
</dbReference>
<dbReference type="Pfam" id="PF13445">
    <property type="entry name" value="zf-RING_UBOX"/>
    <property type="match status" value="1"/>
</dbReference>
<dbReference type="CDD" id="cd23139">
    <property type="entry name" value="RING-HC_ORTHRUS_rpt2"/>
    <property type="match status" value="1"/>
</dbReference>
<evidence type="ECO:0000256" key="9">
    <source>
        <dbReference type="ARBA" id="ARBA00022786"/>
    </source>
</evidence>
<evidence type="ECO:0000256" key="16">
    <source>
        <dbReference type="SAM" id="MobiDB-lite"/>
    </source>
</evidence>
<feature type="repeat" description="WD" evidence="14">
    <location>
        <begin position="487"/>
        <end position="519"/>
    </location>
</feature>
<keyword evidence="5" id="KW-0808">Transferase</keyword>
<dbReference type="PROSITE" id="PS50294">
    <property type="entry name" value="WD_REPEATS_REGION"/>
    <property type="match status" value="3"/>
</dbReference>
<evidence type="ECO:0000256" key="8">
    <source>
        <dbReference type="ARBA" id="ARBA00022771"/>
    </source>
</evidence>
<dbReference type="SMART" id="SM00184">
    <property type="entry name" value="RING"/>
    <property type="match status" value="2"/>
</dbReference>
<evidence type="ECO:0000256" key="10">
    <source>
        <dbReference type="ARBA" id="ARBA00022833"/>
    </source>
</evidence>
<dbReference type="Pfam" id="PF00400">
    <property type="entry name" value="WD40"/>
    <property type="match status" value="7"/>
</dbReference>
<feature type="region of interest" description="Disordered" evidence="16">
    <location>
        <begin position="678"/>
        <end position="715"/>
    </location>
</feature>
<feature type="domain" description="YDG" evidence="18">
    <location>
        <begin position="853"/>
        <end position="1001"/>
    </location>
</feature>
<protein>
    <recommendedName>
        <fullName evidence="3">RING-type E3 ubiquitin transferase</fullName>
        <ecNumber evidence="3">2.3.2.27</ecNumber>
    </recommendedName>
</protein>
<dbReference type="InterPro" id="IPR019775">
    <property type="entry name" value="WD40_repeat_CS"/>
</dbReference>
<evidence type="ECO:0000256" key="4">
    <source>
        <dbReference type="ARBA" id="ARBA00022574"/>
    </source>
</evidence>
<dbReference type="CDD" id="cd00200">
    <property type="entry name" value="WD40"/>
    <property type="match status" value="1"/>
</dbReference>
<keyword evidence="12 15" id="KW-0539">Nucleus</keyword>
<feature type="region of interest" description="Disordered" evidence="16">
    <location>
        <begin position="1048"/>
        <end position="1068"/>
    </location>
</feature>
<evidence type="ECO:0000259" key="17">
    <source>
        <dbReference type="PROSITE" id="PS50089"/>
    </source>
</evidence>
<dbReference type="InterPro" id="IPR015943">
    <property type="entry name" value="WD40/YVTN_repeat-like_dom_sf"/>
</dbReference>
<dbReference type="InterPro" id="IPR011044">
    <property type="entry name" value="Quino_amine_DH_bsu"/>
</dbReference>
<keyword evidence="20" id="KW-1185">Reference proteome</keyword>
<dbReference type="SUPFAM" id="SSF88697">
    <property type="entry name" value="PUA domain-like"/>
    <property type="match status" value="1"/>
</dbReference>
<comment type="subcellular location">
    <subcellularLocation>
        <location evidence="15">Nucleus</location>
    </subcellularLocation>
</comment>
<keyword evidence="10" id="KW-0862">Zinc</keyword>
<evidence type="ECO:0000256" key="11">
    <source>
        <dbReference type="ARBA" id="ARBA00023125"/>
    </source>
</evidence>
<dbReference type="InterPro" id="IPR036987">
    <property type="entry name" value="SRA-YDG_sf"/>
</dbReference>
<feature type="domain" description="RING-type" evidence="17">
    <location>
        <begin position="725"/>
        <end position="764"/>
    </location>
</feature>
<evidence type="ECO:0000259" key="18">
    <source>
        <dbReference type="PROSITE" id="PS51015"/>
    </source>
</evidence>
<dbReference type="SUPFAM" id="SSF57903">
    <property type="entry name" value="FYVE/PHD zinc finger"/>
    <property type="match status" value="1"/>
</dbReference>
<evidence type="ECO:0000256" key="12">
    <source>
        <dbReference type="ARBA" id="ARBA00023242"/>
    </source>
</evidence>
<dbReference type="PROSITE" id="PS50089">
    <property type="entry name" value="ZF_RING_2"/>
    <property type="match status" value="2"/>
</dbReference>
<dbReference type="InterPro" id="IPR013083">
    <property type="entry name" value="Znf_RING/FYVE/PHD"/>
</dbReference>
<evidence type="ECO:0000256" key="13">
    <source>
        <dbReference type="PROSITE-ProRule" id="PRU00175"/>
    </source>
</evidence>
<feature type="compositionally biased region" description="Polar residues" evidence="16">
    <location>
        <begin position="1228"/>
        <end position="1243"/>
    </location>
</feature>
<keyword evidence="8 13" id="KW-0863">Zinc-finger</keyword>
<evidence type="ECO:0000256" key="7">
    <source>
        <dbReference type="ARBA" id="ARBA00022737"/>
    </source>
</evidence>
<dbReference type="SUPFAM" id="SSF50969">
    <property type="entry name" value="YVTN repeat-like/Quinoprotein amine dehydrogenase"/>
    <property type="match status" value="1"/>
</dbReference>
<proteinExistence type="predicted"/>
<feature type="compositionally biased region" description="Basic and acidic residues" evidence="16">
    <location>
        <begin position="678"/>
        <end position="689"/>
    </location>
</feature>
<evidence type="ECO:0000256" key="2">
    <source>
        <dbReference type="ARBA" id="ARBA00004906"/>
    </source>
</evidence>
<evidence type="ECO:0000256" key="14">
    <source>
        <dbReference type="PROSITE-ProRule" id="PRU00221"/>
    </source>
</evidence>
<dbReference type="Proteomes" id="UP001396334">
    <property type="component" value="Unassembled WGS sequence"/>
</dbReference>
<comment type="catalytic activity">
    <reaction evidence="1">
        <text>S-ubiquitinyl-[E2 ubiquitin-conjugating enzyme]-L-cysteine + [acceptor protein]-L-lysine = [E2 ubiquitin-conjugating enzyme]-L-cysteine + N(6)-ubiquitinyl-[acceptor protein]-L-lysine.</text>
        <dbReference type="EC" id="2.3.2.27"/>
    </reaction>
</comment>
<keyword evidence="4 14" id="KW-0853">WD repeat</keyword>
<dbReference type="InterPro" id="IPR015947">
    <property type="entry name" value="PUA-like_sf"/>
</dbReference>
<dbReference type="SUPFAM" id="SSF50998">
    <property type="entry name" value="Quinoprotein alcohol dehydrogenase-like"/>
    <property type="match status" value="1"/>
</dbReference>
<feature type="compositionally biased region" description="Basic and acidic residues" evidence="16">
    <location>
        <begin position="1206"/>
        <end position="1218"/>
    </location>
</feature>
<keyword evidence="9" id="KW-0833">Ubl conjugation pathway</keyword>
<evidence type="ECO:0000313" key="20">
    <source>
        <dbReference type="Proteomes" id="UP001396334"/>
    </source>
</evidence>
<evidence type="ECO:0000256" key="5">
    <source>
        <dbReference type="ARBA" id="ARBA00022679"/>
    </source>
</evidence>
<dbReference type="Gene3D" id="2.130.10.10">
    <property type="entry name" value="YVTN repeat-like/Quinoprotein amine dehydrogenase"/>
    <property type="match status" value="2"/>
</dbReference>
<reference evidence="19 20" key="1">
    <citation type="journal article" date="2024" name="G3 (Bethesda)">
        <title>Genome assembly of Hibiscus sabdariffa L. provides insights into metabolisms of medicinal natural products.</title>
        <authorList>
            <person name="Kim T."/>
        </authorList>
    </citation>
    <scope>NUCLEOTIDE SEQUENCE [LARGE SCALE GENOMIC DNA]</scope>
    <source>
        <strain evidence="19">TK-2024</strain>
        <tissue evidence="19">Old leaves</tissue>
    </source>
</reference>
<dbReference type="SMART" id="SM00320">
    <property type="entry name" value="WD40"/>
    <property type="match status" value="10"/>
</dbReference>
<dbReference type="SMART" id="SM00466">
    <property type="entry name" value="SRA"/>
    <property type="match status" value="1"/>
</dbReference>
<evidence type="ECO:0000313" key="19">
    <source>
        <dbReference type="EMBL" id="KAK9036725.1"/>
    </source>
</evidence>
<evidence type="ECO:0000256" key="1">
    <source>
        <dbReference type="ARBA" id="ARBA00000900"/>
    </source>
</evidence>
<dbReference type="PROSITE" id="PS51015">
    <property type="entry name" value="YDG"/>
    <property type="match status" value="1"/>
</dbReference>
<keyword evidence="6" id="KW-0479">Metal-binding</keyword>
<sequence>MPELAETYACVPSTERGRGILISGDPKSNKVLYTNGRSVIILDLINPLNVSVYGQHAYPATVARFSPNGEWIASADVSGTVRIWGAHNDHVLKKEFKVLSGRIDDLQWSPDGLRIVASGDGKGKSLVRAFMWDSGTNVGEFDGHSRRVLSCAFKPTRPFRIVTCGEDFLVNFYEGPPFKFKQSHRDHANFVNCVRFSPDGSKFITVSSDKKGIIFEGKSGEKIGELSSEDPHKGSIYAVSWSPDGKQVLTVSADKTAKVWDISEDGSGKLKKTLTCSGSGGVDDMLVGCLWQNDHLVTISLGGTISLFSASNLEKSPLQLSGHMKNITSLAVLNGDPKCILSSSYDGLIVKWVRGLGYSGKLQRKENSQIKCFAAAEKEIVTSGFDNKIWRISFHGDQFGDGDSVDIGSQPKDLSLALLSPELALVTTDSGVVMLCGSKVVSTINLGFAVTASAVVPDGSEAVVGGQDGKLHIFCITGDTLKEEAVLEKHRGAITVIRYSPDFSMFASGDANREAIVWDRVSREVKLKNMLYHTARINCLAWSPNSSMVATGSLDTCVIIYEVDKPASSRLTIKGAHLGGVYGLAFTDEDSVLPCDGDGACMRCKVTPPTEETITCCTCATPWHVACLASPPETLSSTLQWHCPDCSGDPLPSAAVAVDGSSGELFAAIKAIEADESLTEKEKTRKRQDLLSGSVEEDGDTEKGKGKEKDKESSVLDVLDGSINCSFCMQLPDRPVTTPCGHNFCLKCFQKWIGQGKHTCAKCRSTIPAKMASQPRINSTLVSVIRMAKLSNSNVATGPLKVYHFIHNQDRPDKAFTTERAKKTGKANAASGKIFVTVPPDHFGPITAENDPARNQGVLVGECWEDRLECRQWGAHLPHVAGIAGQSNYGAQSVALSGGYEDDEDHGEWFLYTGSGGRDLSGNKRTSKEQSFDQKFDKMNEALRVSCKYGYPVRVVRSHKEKRSSYAPEKGVRYDGVYRIEKCWRKVGIQGFKVCRYLFVRCDNEPAPWTSDEHGDRPRPLPVIPELKKAIDIFERKENPSWDFEEEDSRWKWKKPPPPSKKPVNAADLEERKRARKLIRRAHNTSIRERLLKEFSCQICREVMNLPVTTPCAHNFCKSCFEGAFAGKTAIRERSRGGRSLRAQKNVLQCPSCPTDIADFLQNLQVNRELMDVIESLKQKSEEENQNPADESSEEQMDGLEENADPPERSSKRTKVDNVEAAVDENDSPSSTLQVQSSEGDLE</sequence>
<dbReference type="Pfam" id="PF00097">
    <property type="entry name" value="zf-C3HC4"/>
    <property type="match status" value="1"/>
</dbReference>
<feature type="domain" description="RING-type" evidence="17">
    <location>
        <begin position="1097"/>
        <end position="1153"/>
    </location>
</feature>
<dbReference type="PROSITE" id="PS00678">
    <property type="entry name" value="WD_REPEATS_1"/>
    <property type="match status" value="1"/>
</dbReference>
<dbReference type="PANTHER" id="PTHR19856">
    <property type="entry name" value="WD-REPEATCONTAINING PROTEIN WDR1"/>
    <property type="match status" value="1"/>
</dbReference>
<feature type="compositionally biased region" description="Basic and acidic residues" evidence="16">
    <location>
        <begin position="701"/>
        <end position="714"/>
    </location>
</feature>
<dbReference type="PANTHER" id="PTHR19856:SF0">
    <property type="entry name" value="WD REPEAT-CONTAINING PROTEIN 1"/>
    <property type="match status" value="1"/>
</dbReference>
<dbReference type="InterPro" id="IPR003105">
    <property type="entry name" value="SRA_YDG"/>
</dbReference>
<dbReference type="InterPro" id="IPR027370">
    <property type="entry name" value="Znf-RING_euk"/>
</dbReference>
<dbReference type="InterPro" id="IPR001965">
    <property type="entry name" value="Znf_PHD"/>
</dbReference>
<feature type="repeat" description="WD" evidence="14">
    <location>
        <begin position="229"/>
        <end position="263"/>
    </location>
</feature>
<dbReference type="Pfam" id="PF02182">
    <property type="entry name" value="SAD_SRA"/>
    <property type="match status" value="1"/>
</dbReference>
<dbReference type="EMBL" id="JBBPBN010000006">
    <property type="protein sequence ID" value="KAK9036725.1"/>
    <property type="molecule type" value="Genomic_DNA"/>
</dbReference>
<dbReference type="SMART" id="SM00249">
    <property type="entry name" value="PHD"/>
    <property type="match status" value="1"/>
</dbReference>
<keyword evidence="7" id="KW-0677">Repeat</keyword>
<dbReference type="Gene3D" id="3.30.40.10">
    <property type="entry name" value="Zinc/RING finger domain, C3HC4 (zinc finger)"/>
    <property type="match status" value="3"/>
</dbReference>
<dbReference type="CDD" id="cd23138">
    <property type="entry name" value="RING-HC_ORTHRUS_rpt1"/>
    <property type="match status" value="1"/>
</dbReference>
<keyword evidence="11" id="KW-0238">DNA-binding</keyword>
<name>A0ABR2THE5_9ROSI</name>
<dbReference type="InterPro" id="IPR011047">
    <property type="entry name" value="Quinoprotein_ADH-like_sf"/>
</dbReference>
<feature type="repeat" description="WD" evidence="14">
    <location>
        <begin position="53"/>
        <end position="94"/>
    </location>
</feature>
<organism evidence="19 20">
    <name type="scientific">Hibiscus sabdariffa</name>
    <name type="common">roselle</name>
    <dbReference type="NCBI Taxonomy" id="183260"/>
    <lineage>
        <taxon>Eukaryota</taxon>
        <taxon>Viridiplantae</taxon>
        <taxon>Streptophyta</taxon>
        <taxon>Embryophyta</taxon>
        <taxon>Tracheophyta</taxon>
        <taxon>Spermatophyta</taxon>
        <taxon>Magnoliopsida</taxon>
        <taxon>eudicotyledons</taxon>
        <taxon>Gunneridae</taxon>
        <taxon>Pentapetalae</taxon>
        <taxon>rosids</taxon>
        <taxon>malvids</taxon>
        <taxon>Malvales</taxon>
        <taxon>Malvaceae</taxon>
        <taxon>Malvoideae</taxon>
        <taxon>Hibiscus</taxon>
    </lineage>
</organism>
<evidence type="ECO:0000256" key="3">
    <source>
        <dbReference type="ARBA" id="ARBA00012483"/>
    </source>
</evidence>
<dbReference type="SUPFAM" id="SSF57850">
    <property type="entry name" value="RING/U-box"/>
    <property type="match status" value="2"/>
</dbReference>
<dbReference type="EC" id="2.3.2.27" evidence="3"/>
<dbReference type="InterPro" id="IPR047498">
    <property type="entry name" value="RING-HC_ORTHRUS_rpt1"/>
</dbReference>
<comment type="caution">
    <text evidence="19">The sequence shown here is derived from an EMBL/GenBank/DDBJ whole genome shotgun (WGS) entry which is preliminary data.</text>
</comment>
<dbReference type="InterPro" id="IPR018957">
    <property type="entry name" value="Znf_C3HC4_RING-type"/>
</dbReference>
<dbReference type="InterPro" id="IPR047529">
    <property type="entry name" value="RING-HC_ORTHRUS_rpt2"/>
</dbReference>
<evidence type="ECO:0000256" key="6">
    <source>
        <dbReference type="ARBA" id="ARBA00022723"/>
    </source>
</evidence>
<feature type="region of interest" description="Disordered" evidence="16">
    <location>
        <begin position="1179"/>
        <end position="1243"/>
    </location>
</feature>
<feature type="repeat" description="WD" evidence="14">
    <location>
        <begin position="530"/>
        <end position="571"/>
    </location>
</feature>
<gene>
    <name evidence="19" type="ORF">V6N11_078715</name>
</gene>
<accession>A0ABR2THE5</accession>
<dbReference type="InterPro" id="IPR001841">
    <property type="entry name" value="Znf_RING"/>
</dbReference>
<feature type="compositionally biased region" description="Acidic residues" evidence="16">
    <location>
        <begin position="1191"/>
        <end position="1205"/>
    </location>
</feature>